<gene>
    <name evidence="3" type="ORF">B7Y86_05635</name>
</gene>
<organism evidence="3 4">
    <name type="scientific">Brevundimonas subvibrioides</name>
    <dbReference type="NCBI Taxonomy" id="74313"/>
    <lineage>
        <taxon>Bacteria</taxon>
        <taxon>Pseudomonadati</taxon>
        <taxon>Pseudomonadota</taxon>
        <taxon>Alphaproteobacteria</taxon>
        <taxon>Caulobacterales</taxon>
        <taxon>Caulobacteraceae</taxon>
        <taxon>Brevundimonas</taxon>
    </lineage>
</organism>
<dbReference type="Proteomes" id="UP000216147">
    <property type="component" value="Unassembled WGS sequence"/>
</dbReference>
<reference evidence="3 4" key="1">
    <citation type="submission" date="2017-03" db="EMBL/GenBank/DDBJ databases">
        <title>Lifting the veil on microbial sulfur biogeochemistry in mining wastewaters.</title>
        <authorList>
            <person name="Kantor R.S."/>
            <person name="Colenbrander Nelson T."/>
            <person name="Marshall S."/>
            <person name="Bennett D."/>
            <person name="Apte S."/>
            <person name="Camacho D."/>
            <person name="Thomas B.C."/>
            <person name="Warren L.A."/>
            <person name="Banfield J.F."/>
        </authorList>
    </citation>
    <scope>NUCLEOTIDE SEQUENCE [LARGE SCALE GENOMIC DNA]</scope>
    <source>
        <strain evidence="3">32-68-21</strain>
    </source>
</reference>
<feature type="domain" description="HTH tetR-type" evidence="2">
    <location>
        <begin position="17"/>
        <end position="62"/>
    </location>
</feature>
<dbReference type="EMBL" id="NCEQ01000005">
    <property type="protein sequence ID" value="OYX57615.1"/>
    <property type="molecule type" value="Genomic_DNA"/>
</dbReference>
<evidence type="ECO:0000259" key="2">
    <source>
        <dbReference type="Pfam" id="PF00440"/>
    </source>
</evidence>
<protein>
    <recommendedName>
        <fullName evidence="2">HTH tetR-type domain-containing protein</fullName>
    </recommendedName>
</protein>
<comment type="caution">
    <text evidence="3">The sequence shown here is derived from an EMBL/GenBank/DDBJ whole genome shotgun (WGS) entry which is preliminary data.</text>
</comment>
<dbReference type="SUPFAM" id="SSF46689">
    <property type="entry name" value="Homeodomain-like"/>
    <property type="match status" value="1"/>
</dbReference>
<evidence type="ECO:0000313" key="4">
    <source>
        <dbReference type="Proteomes" id="UP000216147"/>
    </source>
</evidence>
<evidence type="ECO:0000313" key="3">
    <source>
        <dbReference type="EMBL" id="OYX57615.1"/>
    </source>
</evidence>
<dbReference type="InterPro" id="IPR009057">
    <property type="entry name" value="Homeodomain-like_sf"/>
</dbReference>
<dbReference type="AlphaFoldDB" id="A0A258HKR9"/>
<dbReference type="GO" id="GO:0003677">
    <property type="term" value="F:DNA binding"/>
    <property type="evidence" value="ECO:0007669"/>
    <property type="project" value="UniProtKB-KW"/>
</dbReference>
<keyword evidence="1" id="KW-0238">DNA-binding</keyword>
<name>A0A258HKR9_9CAUL</name>
<sequence length="223" mass="24414">MARLLPEYPKTAKKLMLAAERLYGQHGLDGVSLRQLATAAGQANNYVVQHHFGSKLGLIQAVSEMRLPAMEAHRQSLLAAARAENDFTVARMLSCLFSPLVTVLEAQDMKDYARFTLAVMHLDPEQHPFARSTDISPASTEIRSKLSESLSHLEPDVFRRRLALSASVFLNGISELGGKLKLSPAGYASTDQYCSDVFEAALAVLTCPFSTEARADFRKADAT</sequence>
<dbReference type="Gene3D" id="1.10.357.10">
    <property type="entry name" value="Tetracycline Repressor, domain 2"/>
    <property type="match status" value="1"/>
</dbReference>
<proteinExistence type="predicted"/>
<dbReference type="InterPro" id="IPR001647">
    <property type="entry name" value="HTH_TetR"/>
</dbReference>
<dbReference type="Pfam" id="PF00440">
    <property type="entry name" value="TetR_N"/>
    <property type="match status" value="1"/>
</dbReference>
<evidence type="ECO:0000256" key="1">
    <source>
        <dbReference type="ARBA" id="ARBA00023125"/>
    </source>
</evidence>
<accession>A0A258HKR9</accession>